<protein>
    <submittedName>
        <fullName evidence="3">Uncharacterized protein</fullName>
    </submittedName>
</protein>
<dbReference type="Proteomes" id="UP000243459">
    <property type="component" value="Chromosome 2"/>
</dbReference>
<proteinExistence type="predicted"/>
<feature type="region of interest" description="Disordered" evidence="1">
    <location>
        <begin position="29"/>
        <end position="58"/>
    </location>
</feature>
<evidence type="ECO:0000256" key="2">
    <source>
        <dbReference type="SAM" id="SignalP"/>
    </source>
</evidence>
<name>A0A5P1FMU9_ASPOF</name>
<dbReference type="AlphaFoldDB" id="A0A5P1FMU9"/>
<dbReference type="EMBL" id="CM007382">
    <property type="protein sequence ID" value="ONK77950.1"/>
    <property type="molecule type" value="Genomic_DNA"/>
</dbReference>
<gene>
    <name evidence="3" type="ORF">A4U43_C02F12630</name>
</gene>
<evidence type="ECO:0000313" key="3">
    <source>
        <dbReference type="EMBL" id="ONK77950.1"/>
    </source>
</evidence>
<keyword evidence="2" id="KW-0732">Signal</keyword>
<organism evidence="3 4">
    <name type="scientific">Asparagus officinalis</name>
    <name type="common">Garden asparagus</name>
    <dbReference type="NCBI Taxonomy" id="4686"/>
    <lineage>
        <taxon>Eukaryota</taxon>
        <taxon>Viridiplantae</taxon>
        <taxon>Streptophyta</taxon>
        <taxon>Embryophyta</taxon>
        <taxon>Tracheophyta</taxon>
        <taxon>Spermatophyta</taxon>
        <taxon>Magnoliopsida</taxon>
        <taxon>Liliopsida</taxon>
        <taxon>Asparagales</taxon>
        <taxon>Asparagaceae</taxon>
        <taxon>Asparagoideae</taxon>
        <taxon>Asparagus</taxon>
    </lineage>
</organism>
<feature type="chain" id="PRO_5024317533" evidence="2">
    <location>
        <begin position="32"/>
        <end position="89"/>
    </location>
</feature>
<dbReference type="Gramene" id="ONK77950">
    <property type="protein sequence ID" value="ONK77950"/>
    <property type="gene ID" value="A4U43_C02F12630"/>
</dbReference>
<evidence type="ECO:0000313" key="4">
    <source>
        <dbReference type="Proteomes" id="UP000243459"/>
    </source>
</evidence>
<accession>A0A5P1FMU9</accession>
<keyword evidence="4" id="KW-1185">Reference proteome</keyword>
<reference evidence="4" key="1">
    <citation type="journal article" date="2017" name="Nat. Commun.">
        <title>The asparagus genome sheds light on the origin and evolution of a young Y chromosome.</title>
        <authorList>
            <person name="Harkess A."/>
            <person name="Zhou J."/>
            <person name="Xu C."/>
            <person name="Bowers J.E."/>
            <person name="Van der Hulst R."/>
            <person name="Ayyampalayam S."/>
            <person name="Mercati F."/>
            <person name="Riccardi P."/>
            <person name="McKain M.R."/>
            <person name="Kakrana A."/>
            <person name="Tang H."/>
            <person name="Ray J."/>
            <person name="Groenendijk J."/>
            <person name="Arikit S."/>
            <person name="Mathioni S.M."/>
            <person name="Nakano M."/>
            <person name="Shan H."/>
            <person name="Telgmann-Rauber A."/>
            <person name="Kanno A."/>
            <person name="Yue Z."/>
            <person name="Chen H."/>
            <person name="Li W."/>
            <person name="Chen Y."/>
            <person name="Xu X."/>
            <person name="Zhang Y."/>
            <person name="Luo S."/>
            <person name="Chen H."/>
            <person name="Gao J."/>
            <person name="Mao Z."/>
            <person name="Pires J.C."/>
            <person name="Luo M."/>
            <person name="Kudrna D."/>
            <person name="Wing R.A."/>
            <person name="Meyers B.C."/>
            <person name="Yi K."/>
            <person name="Kong H."/>
            <person name="Lavrijsen P."/>
            <person name="Sunseri F."/>
            <person name="Falavigna A."/>
            <person name="Ye Y."/>
            <person name="Leebens-Mack J.H."/>
            <person name="Chen G."/>
        </authorList>
    </citation>
    <scope>NUCLEOTIDE SEQUENCE [LARGE SCALE GENOMIC DNA]</scope>
    <source>
        <strain evidence="4">cv. DH0086</strain>
    </source>
</reference>
<feature type="signal peptide" evidence="2">
    <location>
        <begin position="1"/>
        <end position="31"/>
    </location>
</feature>
<evidence type="ECO:0000256" key="1">
    <source>
        <dbReference type="SAM" id="MobiDB-lite"/>
    </source>
</evidence>
<sequence length="89" mass="9541">MSLRIEGVIMEVTVLVFFSLFSMAPRPKASASKKKASDASSSTIVPGHDPEPKPSDSANLQIHMEELEGAVKRAISVVDQGRGVFADLE</sequence>